<evidence type="ECO:0000313" key="3">
    <source>
        <dbReference type="Proteomes" id="UP001501444"/>
    </source>
</evidence>
<dbReference type="Proteomes" id="UP001501444">
    <property type="component" value="Unassembled WGS sequence"/>
</dbReference>
<dbReference type="SUPFAM" id="SSF53335">
    <property type="entry name" value="S-adenosyl-L-methionine-dependent methyltransferases"/>
    <property type="match status" value="1"/>
</dbReference>
<protein>
    <recommendedName>
        <fullName evidence="4">Methyltransferase</fullName>
    </recommendedName>
</protein>
<dbReference type="Gene3D" id="3.40.50.150">
    <property type="entry name" value="Vaccinia Virus protein VP39"/>
    <property type="match status" value="1"/>
</dbReference>
<dbReference type="CDD" id="cd02440">
    <property type="entry name" value="AdoMet_MTases"/>
    <property type="match status" value="1"/>
</dbReference>
<organism evidence="2 3">
    <name type="scientific">Dactylosporangium salmoneum</name>
    <dbReference type="NCBI Taxonomy" id="53361"/>
    <lineage>
        <taxon>Bacteria</taxon>
        <taxon>Bacillati</taxon>
        <taxon>Actinomycetota</taxon>
        <taxon>Actinomycetes</taxon>
        <taxon>Micromonosporales</taxon>
        <taxon>Micromonosporaceae</taxon>
        <taxon>Dactylosporangium</taxon>
    </lineage>
</organism>
<proteinExistence type="predicted"/>
<evidence type="ECO:0000256" key="1">
    <source>
        <dbReference type="SAM" id="MobiDB-lite"/>
    </source>
</evidence>
<feature type="compositionally biased region" description="Basic and acidic residues" evidence="1">
    <location>
        <begin position="160"/>
        <end position="180"/>
    </location>
</feature>
<feature type="compositionally biased region" description="Low complexity" evidence="1">
    <location>
        <begin position="222"/>
        <end position="232"/>
    </location>
</feature>
<feature type="compositionally biased region" description="Low complexity" evidence="1">
    <location>
        <begin position="147"/>
        <end position="159"/>
    </location>
</feature>
<name>A0ABP5TQP8_9ACTN</name>
<evidence type="ECO:0000313" key="2">
    <source>
        <dbReference type="EMBL" id="GAA2358229.1"/>
    </source>
</evidence>
<comment type="caution">
    <text evidence="2">The sequence shown here is derived from an EMBL/GenBank/DDBJ whole genome shotgun (WGS) entry which is preliminary data.</text>
</comment>
<keyword evidence="3" id="KW-1185">Reference proteome</keyword>
<dbReference type="EMBL" id="BAAARV010000045">
    <property type="protein sequence ID" value="GAA2358229.1"/>
    <property type="molecule type" value="Genomic_DNA"/>
</dbReference>
<dbReference type="InterPro" id="IPR029063">
    <property type="entry name" value="SAM-dependent_MTases_sf"/>
</dbReference>
<dbReference type="RefSeq" id="WP_344615106.1">
    <property type="nucleotide sequence ID" value="NZ_BAAARV010000045.1"/>
</dbReference>
<reference evidence="3" key="1">
    <citation type="journal article" date="2019" name="Int. J. Syst. Evol. Microbiol.">
        <title>The Global Catalogue of Microorganisms (GCM) 10K type strain sequencing project: providing services to taxonomists for standard genome sequencing and annotation.</title>
        <authorList>
            <consortium name="The Broad Institute Genomics Platform"/>
            <consortium name="The Broad Institute Genome Sequencing Center for Infectious Disease"/>
            <person name="Wu L."/>
            <person name="Ma J."/>
        </authorList>
    </citation>
    <scope>NUCLEOTIDE SEQUENCE [LARGE SCALE GENOMIC DNA]</scope>
    <source>
        <strain evidence="3">JCM 3272</strain>
    </source>
</reference>
<sequence length="617" mass="66639">MARFVLFPGRHHLLTRFQAVYLRGLVEDGAGEDLHTATTIVWAVTSANHQNTKRNPLPYDRREAAIERFSVEEGLRSLVVPVFDAAHTDRFAEVTLKSVESVLGHHLTPADTVVACSTPEVATLYSALGFSIALVEADPDFAPPSAPELASPSAPASRPADARTADARGDGKTAAGHDARTASASSPGGHGETAASHDARTAGASSPGGHGETAASHDARRAGASAGDGDTAAGHRDAGSPPFRPWDVLLRLAAGDPAWRELAHPATVDVYDRYRLDEQVAMVVNDPVVGEEGGLTTTRDYRTYAEAFEASAERKWQTVRSHVRPGRIVDVGCGAGAVLALADREPALRESDLIGVEVARHLYEECVHRKAQGWFSNPNVYFYCRNVLGGAVFPPRSIDTTLTFALTHEIWSYGDRMASLRAFARAIYDQTVPGGVWINSDVCGPDDRLRRVRLTLQGAPPTPGATTAGGPAVPSLDGLERDEIAALVAGLPTRARLDRFAADFHFPLDYKDLAEPGNPGAVEIALGDAMEFLTHKDYPDNWLSEAHEQFCGLEFADWKSLLTDVGFEVDPASHSWRNDWIVDNRIRPYAELSTLDGVPLAWPDTHVLLIARRPLNT</sequence>
<feature type="region of interest" description="Disordered" evidence="1">
    <location>
        <begin position="143"/>
        <end position="243"/>
    </location>
</feature>
<accession>A0ABP5TQP8</accession>
<evidence type="ECO:0008006" key="4">
    <source>
        <dbReference type="Google" id="ProtNLM"/>
    </source>
</evidence>
<gene>
    <name evidence="2" type="ORF">GCM10010170_051870</name>
</gene>